<evidence type="ECO:0000256" key="2">
    <source>
        <dbReference type="ARBA" id="ARBA00004687"/>
    </source>
</evidence>
<evidence type="ECO:0000313" key="13">
    <source>
        <dbReference type="Proteomes" id="UP000509704"/>
    </source>
</evidence>
<dbReference type="RefSeq" id="XP_037141820.1">
    <property type="nucleotide sequence ID" value="XM_037285925.1"/>
</dbReference>
<dbReference type="SMART" id="SM00780">
    <property type="entry name" value="PIG-X"/>
    <property type="match status" value="1"/>
</dbReference>
<dbReference type="GO" id="GO:0005789">
    <property type="term" value="C:endoplasmic reticulum membrane"/>
    <property type="evidence" value="ECO:0007669"/>
    <property type="project" value="UniProtKB-SubCell"/>
</dbReference>
<evidence type="ECO:0000256" key="11">
    <source>
        <dbReference type="RuleBase" id="RU366056"/>
    </source>
</evidence>
<dbReference type="EMBL" id="CP058604">
    <property type="protein sequence ID" value="QLG70092.1"/>
    <property type="molecule type" value="Genomic_DNA"/>
</dbReference>
<evidence type="ECO:0000256" key="10">
    <source>
        <dbReference type="ARBA" id="ARBA00023180"/>
    </source>
</evidence>
<dbReference type="PANTHER" id="PTHR28533">
    <property type="entry name" value="PROTEIN PBN1"/>
    <property type="match status" value="1"/>
</dbReference>
<comment type="function">
    <text evidence="11">Required for proper folding and/or the stability of a subset of proteins in the endoplasmic reticulum. Component of glycosylphosphatidylinositol-mannosyltransferase 1 which transfers the first of the 4 mannoses in the GPI-anchor precursors during GPI-anchor biosynthesis. Probably acts by stabilizing the mannosyltransferase GPI14.</text>
</comment>
<evidence type="ECO:0000256" key="1">
    <source>
        <dbReference type="ARBA" id="ARBA00004643"/>
    </source>
</evidence>
<dbReference type="InterPro" id="IPR013233">
    <property type="entry name" value="PIG-X/PBN1"/>
</dbReference>
<keyword evidence="10" id="KW-0325">Glycoprotein</keyword>
<dbReference type="OrthoDB" id="5546453at2759"/>
<keyword evidence="7 11" id="KW-0256">Endoplasmic reticulum</keyword>
<proteinExistence type="inferred from homology"/>
<protein>
    <recommendedName>
        <fullName evidence="4 11">Protein PBN1</fullName>
    </recommendedName>
</protein>
<reference evidence="12 13" key="1">
    <citation type="submission" date="2020-07" db="EMBL/GenBank/DDBJ databases">
        <title>The yeast mating-type switching endonuclease HO is a domesticated member of an unorthodox homing genetic element family.</title>
        <authorList>
            <person name="Coughlan A.Y."/>
            <person name="Lombardi L."/>
            <person name="Braun-Galleani S."/>
            <person name="Martos A.R."/>
            <person name="Galeote V."/>
            <person name="Bigey F."/>
            <person name="Dequin S."/>
            <person name="Byrne K.P."/>
            <person name="Wolfe K.H."/>
        </authorList>
    </citation>
    <scope>NUCLEOTIDE SEQUENCE [LARGE SCALE GENOMIC DNA]</scope>
    <source>
        <strain evidence="12 13">NRRL Y-6702</strain>
    </source>
</reference>
<evidence type="ECO:0000256" key="4">
    <source>
        <dbReference type="ARBA" id="ARBA00020410"/>
    </source>
</evidence>
<dbReference type="AlphaFoldDB" id="A0A7H9AWX6"/>
<keyword evidence="5 11" id="KW-0337">GPI-anchor biosynthesis</keyword>
<dbReference type="GeneID" id="59233728"/>
<name>A0A7H9AWX6_ZYGMR</name>
<feature type="transmembrane region" description="Helical" evidence="11">
    <location>
        <begin position="393"/>
        <end position="411"/>
    </location>
</feature>
<dbReference type="KEGG" id="zmk:HG535_0A00320"/>
<evidence type="ECO:0000256" key="3">
    <source>
        <dbReference type="ARBA" id="ARBA00010345"/>
    </source>
</evidence>
<comment type="similarity">
    <text evidence="3 11">Belongs to the PIGX family.</text>
</comment>
<dbReference type="Proteomes" id="UP000509704">
    <property type="component" value="Chromosome 1"/>
</dbReference>
<organism evidence="12 13">
    <name type="scientific">Zygotorulaspora mrakii</name>
    <name type="common">Zygosaccharomyces mrakii</name>
    <dbReference type="NCBI Taxonomy" id="42260"/>
    <lineage>
        <taxon>Eukaryota</taxon>
        <taxon>Fungi</taxon>
        <taxon>Dikarya</taxon>
        <taxon>Ascomycota</taxon>
        <taxon>Saccharomycotina</taxon>
        <taxon>Saccharomycetes</taxon>
        <taxon>Saccharomycetales</taxon>
        <taxon>Saccharomycetaceae</taxon>
        <taxon>Zygotorulaspora</taxon>
    </lineage>
</organism>
<evidence type="ECO:0000256" key="9">
    <source>
        <dbReference type="ARBA" id="ARBA00023136"/>
    </source>
</evidence>
<dbReference type="GO" id="GO:0006506">
    <property type="term" value="P:GPI anchor biosynthetic process"/>
    <property type="evidence" value="ECO:0007669"/>
    <property type="project" value="UniProtKB-UniPathway"/>
</dbReference>
<dbReference type="PANTHER" id="PTHR28533:SF1">
    <property type="entry name" value="PROTEIN PBN1"/>
    <property type="match status" value="1"/>
</dbReference>
<keyword evidence="9 11" id="KW-0472">Membrane</keyword>
<keyword evidence="13" id="KW-1185">Reference proteome</keyword>
<accession>A0A7H9AWX6</accession>
<dbReference type="InterPro" id="IPR042322">
    <property type="entry name" value="Pbn1"/>
</dbReference>
<evidence type="ECO:0000256" key="5">
    <source>
        <dbReference type="ARBA" id="ARBA00022502"/>
    </source>
</evidence>
<gene>
    <name evidence="12" type="ORF">HG535_0A00320</name>
</gene>
<comment type="pathway">
    <text evidence="2 11">Glycolipid biosynthesis; glycosylphosphatidylinositol-anchor biosynthesis.</text>
</comment>
<evidence type="ECO:0000256" key="6">
    <source>
        <dbReference type="ARBA" id="ARBA00022692"/>
    </source>
</evidence>
<dbReference type="GO" id="GO:1990529">
    <property type="term" value="C:glycosylphosphatidylinositol-mannosyltransferase I complex"/>
    <property type="evidence" value="ECO:0007669"/>
    <property type="project" value="TreeGrafter"/>
</dbReference>
<sequence length="414" mass="47366">MRLISRHTVLFPNAEDVGSHLTYNDTHIEIRGDAGVIAQNRWAWNTEALDNGASRSSTRITWRAPERVRGDSESSVAIEPVLCPGLNIYTNATEKHECLRMVENPVYQSVHKESFTQMADWLPSEYDTSFIKWDEVNCDYDITILNKTLEINEWCPIENEKVIEFTKPIYVNQSEVGLFYVDFHDDKDINLGGLRCTWDSVGVIENCQKTMLMYMPAHVVATTPMSIHLEKPVGLHPNLVINLENYTSCEIQCDYFAYLQLPVDLFIDRFQSGPVSIFGQQDLEQPEYRLQNNSWGSESLFILEAGKINEINLHSRYVSPAPNSSYKSVAFNAMIFKACDSNTEEVVRNPFYSKGLGYEAFFTPDTVFNHMRSTSIGVDIPVVDTSHYNTTRFATLGCIIFSMIYLFLRVFTKR</sequence>
<evidence type="ECO:0000256" key="8">
    <source>
        <dbReference type="ARBA" id="ARBA00022989"/>
    </source>
</evidence>
<dbReference type="GO" id="GO:0000030">
    <property type="term" value="F:mannosyltransferase activity"/>
    <property type="evidence" value="ECO:0007669"/>
    <property type="project" value="TreeGrafter"/>
</dbReference>
<keyword evidence="8 11" id="KW-1133">Transmembrane helix</keyword>
<comment type="subcellular location">
    <subcellularLocation>
        <location evidence="11">Endoplasmic reticulum membrane</location>
        <topology evidence="11">Single-pass membrane protein</topology>
    </subcellularLocation>
    <subcellularLocation>
        <location evidence="1">Endoplasmic reticulum membrane</location>
        <topology evidence="1">Single-pass type III membrane protein</topology>
    </subcellularLocation>
</comment>
<dbReference type="Pfam" id="PF08320">
    <property type="entry name" value="PIG-X"/>
    <property type="match status" value="1"/>
</dbReference>
<evidence type="ECO:0000256" key="7">
    <source>
        <dbReference type="ARBA" id="ARBA00022824"/>
    </source>
</evidence>
<keyword evidence="6 11" id="KW-0812">Transmembrane</keyword>
<evidence type="ECO:0000313" key="12">
    <source>
        <dbReference type="EMBL" id="QLG70092.1"/>
    </source>
</evidence>
<dbReference type="UniPathway" id="UPA00196"/>